<evidence type="ECO:0000256" key="2">
    <source>
        <dbReference type="ARBA" id="ARBA00022694"/>
    </source>
</evidence>
<feature type="region of interest" description="Disordered" evidence="9">
    <location>
        <begin position="129"/>
        <end position="150"/>
    </location>
</feature>
<evidence type="ECO:0000256" key="5">
    <source>
        <dbReference type="ARBA" id="ARBA00022801"/>
    </source>
</evidence>
<organism evidence="10 11">
    <name type="scientific">Limisphaera ngatamarikiensis</name>
    <dbReference type="NCBI Taxonomy" id="1324935"/>
    <lineage>
        <taxon>Bacteria</taxon>
        <taxon>Pseudomonadati</taxon>
        <taxon>Verrucomicrobiota</taxon>
        <taxon>Verrucomicrobiia</taxon>
        <taxon>Limisphaerales</taxon>
        <taxon>Limisphaeraceae</taxon>
        <taxon>Limisphaera</taxon>
    </lineage>
</organism>
<dbReference type="GO" id="GO:0000049">
    <property type="term" value="F:tRNA binding"/>
    <property type="evidence" value="ECO:0007669"/>
    <property type="project" value="UniProtKB-UniRule"/>
</dbReference>
<dbReference type="InterPro" id="IPR020539">
    <property type="entry name" value="RNase_P_CS"/>
</dbReference>
<evidence type="ECO:0000313" key="11">
    <source>
        <dbReference type="Proteomes" id="UP000477311"/>
    </source>
</evidence>
<dbReference type="Proteomes" id="UP000477311">
    <property type="component" value="Unassembled WGS sequence"/>
</dbReference>
<dbReference type="GO" id="GO:0030677">
    <property type="term" value="C:ribonuclease P complex"/>
    <property type="evidence" value="ECO:0007669"/>
    <property type="project" value="TreeGrafter"/>
</dbReference>
<comment type="catalytic activity">
    <reaction evidence="7">
        <text>Endonucleolytic cleavage of RNA, removing 5'-extranucleotides from tRNA precursor.</text>
        <dbReference type="EC" id="3.1.26.5"/>
    </reaction>
</comment>
<evidence type="ECO:0000256" key="8">
    <source>
        <dbReference type="NCBIfam" id="TIGR00188"/>
    </source>
</evidence>
<comment type="similarity">
    <text evidence="7">Belongs to the RnpA family.</text>
</comment>
<evidence type="ECO:0000313" key="10">
    <source>
        <dbReference type="EMBL" id="NGO40215.1"/>
    </source>
</evidence>
<accession>A0A6M1RUA5</accession>
<dbReference type="GO" id="GO:0004526">
    <property type="term" value="F:ribonuclease P activity"/>
    <property type="evidence" value="ECO:0007669"/>
    <property type="project" value="UniProtKB-UniRule"/>
</dbReference>
<dbReference type="EMBL" id="JAAKYA010000082">
    <property type="protein sequence ID" value="NGO40215.1"/>
    <property type="molecule type" value="Genomic_DNA"/>
</dbReference>
<evidence type="ECO:0000256" key="6">
    <source>
        <dbReference type="ARBA" id="ARBA00022884"/>
    </source>
</evidence>
<dbReference type="SUPFAM" id="SSF54211">
    <property type="entry name" value="Ribosomal protein S5 domain 2-like"/>
    <property type="match status" value="1"/>
</dbReference>
<evidence type="ECO:0000256" key="4">
    <source>
        <dbReference type="ARBA" id="ARBA00022759"/>
    </source>
</evidence>
<keyword evidence="5 7" id="KW-0378">Hydrolase</keyword>
<dbReference type="InterPro" id="IPR000100">
    <property type="entry name" value="RNase_P"/>
</dbReference>
<evidence type="ECO:0000256" key="3">
    <source>
        <dbReference type="ARBA" id="ARBA00022722"/>
    </source>
</evidence>
<dbReference type="InterPro" id="IPR020568">
    <property type="entry name" value="Ribosomal_Su5_D2-typ_SF"/>
</dbReference>
<comment type="caution">
    <text evidence="10">The sequence shown here is derived from an EMBL/GenBank/DDBJ whole genome shotgun (WGS) entry which is preliminary data.</text>
</comment>
<gene>
    <name evidence="7 10" type="primary">rnpA</name>
    <name evidence="10" type="ORF">G4L39_12545</name>
</gene>
<keyword evidence="4 7" id="KW-0255">Endonuclease</keyword>
<keyword evidence="6 7" id="KW-0694">RNA-binding</keyword>
<dbReference type="PANTHER" id="PTHR33992">
    <property type="entry name" value="RIBONUCLEASE P PROTEIN COMPONENT"/>
    <property type="match status" value="1"/>
</dbReference>
<keyword evidence="11" id="KW-1185">Reference proteome</keyword>
<dbReference type="GO" id="GO:0042781">
    <property type="term" value="F:3'-tRNA processing endoribonuclease activity"/>
    <property type="evidence" value="ECO:0007669"/>
    <property type="project" value="TreeGrafter"/>
</dbReference>
<dbReference type="NCBIfam" id="TIGR00188">
    <property type="entry name" value="rnpA"/>
    <property type="match status" value="1"/>
</dbReference>
<evidence type="ECO:0000256" key="9">
    <source>
        <dbReference type="SAM" id="MobiDB-lite"/>
    </source>
</evidence>
<comment type="function">
    <text evidence="1 7">RNaseP catalyzes the removal of the 5'-leader sequence from pre-tRNA to produce the mature 5'-terminus. It can also cleave other RNA substrates such as 4.5S RNA. The protein component plays an auxiliary but essential role in vivo by binding to the 5'-leader sequence and broadening the substrate specificity of the ribozyme.</text>
</comment>
<evidence type="ECO:0000256" key="7">
    <source>
        <dbReference type="HAMAP-Rule" id="MF_00227"/>
    </source>
</evidence>
<dbReference type="Gene3D" id="3.30.230.10">
    <property type="match status" value="1"/>
</dbReference>
<dbReference type="GO" id="GO:0001682">
    <property type="term" value="P:tRNA 5'-leader removal"/>
    <property type="evidence" value="ECO:0007669"/>
    <property type="project" value="UniProtKB-UniRule"/>
</dbReference>
<dbReference type="PANTHER" id="PTHR33992:SF1">
    <property type="entry name" value="RIBONUCLEASE P PROTEIN COMPONENT"/>
    <property type="match status" value="1"/>
</dbReference>
<proteinExistence type="inferred from homology"/>
<comment type="subunit">
    <text evidence="7">Consists of a catalytic RNA component (M1 or rnpB) and a protein subunit.</text>
</comment>
<dbReference type="PROSITE" id="PS00648">
    <property type="entry name" value="RIBONUCLEASE_P"/>
    <property type="match status" value="1"/>
</dbReference>
<dbReference type="InterPro" id="IPR014721">
    <property type="entry name" value="Ribsml_uS5_D2-typ_fold_subgr"/>
</dbReference>
<sequence>MTGPVRRYRLGKDQRLRLGGEFARLRTEGRRMAHGCLIVNWLEAPGRSCSRLGVVVGRKLGKATVRNRARRLLREVFRLHQWDLNRPVDLVLVARPSIVGKHYRDVEADFLELLARAGLLRERPVTGGSPVVGPGCEERGGPEGGGAAKP</sequence>
<keyword evidence="2 7" id="KW-0819">tRNA processing</keyword>
<dbReference type="Pfam" id="PF00825">
    <property type="entry name" value="Ribonuclease_P"/>
    <property type="match status" value="1"/>
</dbReference>
<dbReference type="EC" id="3.1.26.5" evidence="7 8"/>
<name>A0A6M1RUA5_9BACT</name>
<protein>
    <recommendedName>
        <fullName evidence="7 8">Ribonuclease P protein component</fullName>
        <shortName evidence="7">RNase P protein</shortName>
        <shortName evidence="7">RNaseP protein</shortName>
        <ecNumber evidence="7 8">3.1.26.5</ecNumber>
    </recommendedName>
    <alternativeName>
        <fullName evidence="7">Protein C5</fullName>
    </alternativeName>
</protein>
<dbReference type="AlphaFoldDB" id="A0A6M1RUA5"/>
<dbReference type="HAMAP" id="MF_00227">
    <property type="entry name" value="RNase_P"/>
    <property type="match status" value="1"/>
</dbReference>
<keyword evidence="3 7" id="KW-0540">Nuclease</keyword>
<evidence type="ECO:0000256" key="1">
    <source>
        <dbReference type="ARBA" id="ARBA00002663"/>
    </source>
</evidence>
<dbReference type="RefSeq" id="WP_165108573.1">
    <property type="nucleotide sequence ID" value="NZ_JAAKYA010000082.1"/>
</dbReference>
<reference evidence="10 11" key="1">
    <citation type="submission" date="2020-02" db="EMBL/GenBank/DDBJ databases">
        <title>Draft genome sequence of Limisphaera ngatamarikiensis NGM72.4T, a thermophilic Verrucomicrobia grouped in subdivision 3.</title>
        <authorList>
            <person name="Carere C.R."/>
            <person name="Steen J."/>
            <person name="Hugenholtz P."/>
            <person name="Stott M.B."/>
        </authorList>
    </citation>
    <scope>NUCLEOTIDE SEQUENCE [LARGE SCALE GENOMIC DNA]</scope>
    <source>
        <strain evidence="10 11">NGM72.4</strain>
    </source>
</reference>